<dbReference type="PROSITE" id="PS51257">
    <property type="entry name" value="PROKAR_LIPOPROTEIN"/>
    <property type="match status" value="1"/>
</dbReference>
<comment type="similarity">
    <text evidence="2 6">Belongs to the FKBP-type PPIase family.</text>
</comment>
<evidence type="ECO:0000313" key="9">
    <source>
        <dbReference type="Proteomes" id="UP000005695"/>
    </source>
</evidence>
<dbReference type="SUPFAM" id="SSF54534">
    <property type="entry name" value="FKBP-like"/>
    <property type="match status" value="1"/>
</dbReference>
<keyword evidence="3 5" id="KW-0697">Rotamase</keyword>
<evidence type="ECO:0000256" key="6">
    <source>
        <dbReference type="RuleBase" id="RU003915"/>
    </source>
</evidence>
<dbReference type="PROSITE" id="PS50059">
    <property type="entry name" value="FKBP_PPIASE"/>
    <property type="match status" value="1"/>
</dbReference>
<dbReference type="PANTHER" id="PTHR43811:SF19">
    <property type="entry name" value="39 KDA FK506-BINDING NUCLEAR PROTEIN"/>
    <property type="match status" value="1"/>
</dbReference>
<dbReference type="EMBL" id="AAEW02000030">
    <property type="protein sequence ID" value="EAT14363.1"/>
    <property type="molecule type" value="Genomic_DNA"/>
</dbReference>
<keyword evidence="4 5" id="KW-0413">Isomerase</keyword>
<reference evidence="8" key="1">
    <citation type="submission" date="2006-05" db="EMBL/GenBank/DDBJ databases">
        <title>Annotation of the draft genome assembly of Desulfuromonas acetoxidans DSM 684.</title>
        <authorList>
            <consortium name="US DOE Joint Genome Institute (JGI-ORNL)"/>
            <person name="Larimer F."/>
            <person name="Land M."/>
            <person name="Hauser L."/>
        </authorList>
    </citation>
    <scope>NUCLEOTIDE SEQUENCE [LARGE SCALE GENOMIC DNA]</scope>
    <source>
        <strain evidence="8">DSM 684</strain>
    </source>
</reference>
<evidence type="ECO:0000256" key="4">
    <source>
        <dbReference type="ARBA" id="ARBA00023235"/>
    </source>
</evidence>
<dbReference type="Gene3D" id="1.10.287.460">
    <property type="entry name" value="Peptidyl-prolyl cis-trans isomerase, FKBP-type, N-terminal domain"/>
    <property type="match status" value="1"/>
</dbReference>
<dbReference type="InterPro" id="IPR046357">
    <property type="entry name" value="PPIase_dom_sf"/>
</dbReference>
<proteinExistence type="inferred from homology"/>
<comment type="caution">
    <text evidence="8">The sequence shown here is derived from an EMBL/GenBank/DDBJ whole genome shotgun (WGS) entry which is preliminary data.</text>
</comment>
<comment type="catalytic activity">
    <reaction evidence="1 5 6">
        <text>[protein]-peptidylproline (omega=180) = [protein]-peptidylproline (omega=0)</text>
        <dbReference type="Rhea" id="RHEA:16237"/>
        <dbReference type="Rhea" id="RHEA-COMP:10747"/>
        <dbReference type="Rhea" id="RHEA-COMP:10748"/>
        <dbReference type="ChEBI" id="CHEBI:83833"/>
        <dbReference type="ChEBI" id="CHEBI:83834"/>
        <dbReference type="EC" id="5.2.1.8"/>
    </reaction>
</comment>
<keyword evidence="9" id="KW-1185">Reference proteome</keyword>
<protein>
    <recommendedName>
        <fullName evidence="6">Peptidyl-prolyl cis-trans isomerase</fullName>
        <ecNumber evidence="6">5.2.1.8</ecNumber>
    </recommendedName>
</protein>
<dbReference type="Gene3D" id="3.10.50.40">
    <property type="match status" value="1"/>
</dbReference>
<dbReference type="InterPro" id="IPR036944">
    <property type="entry name" value="PPIase_FKBP_N_sf"/>
</dbReference>
<dbReference type="PANTHER" id="PTHR43811">
    <property type="entry name" value="FKBP-TYPE PEPTIDYL-PROLYL CIS-TRANS ISOMERASE FKPA"/>
    <property type="match status" value="1"/>
</dbReference>
<feature type="domain" description="PPIase FKBP-type" evidence="7">
    <location>
        <begin position="147"/>
        <end position="233"/>
    </location>
</feature>
<evidence type="ECO:0000256" key="3">
    <source>
        <dbReference type="ARBA" id="ARBA00023110"/>
    </source>
</evidence>
<dbReference type="GO" id="GO:0006457">
    <property type="term" value="P:protein folding"/>
    <property type="evidence" value="ECO:0007669"/>
    <property type="project" value="InterPro"/>
</dbReference>
<dbReference type="RefSeq" id="WP_006002867.1">
    <property type="nucleotide sequence ID" value="NZ_AAEW02000030.1"/>
</dbReference>
<evidence type="ECO:0000259" key="7">
    <source>
        <dbReference type="PROSITE" id="PS50059"/>
    </source>
</evidence>
<evidence type="ECO:0000313" key="8">
    <source>
        <dbReference type="EMBL" id="EAT14363.1"/>
    </source>
</evidence>
<dbReference type="InterPro" id="IPR001179">
    <property type="entry name" value="PPIase_FKBP_dom"/>
</dbReference>
<dbReference type="Proteomes" id="UP000005695">
    <property type="component" value="Unassembled WGS sequence"/>
</dbReference>
<evidence type="ECO:0000256" key="1">
    <source>
        <dbReference type="ARBA" id="ARBA00000971"/>
    </source>
</evidence>
<dbReference type="EC" id="5.2.1.8" evidence="6"/>
<organism evidence="8 9">
    <name type="scientific">Desulfuromonas acetoxidans (strain DSM 684 / 11070)</name>
    <dbReference type="NCBI Taxonomy" id="281689"/>
    <lineage>
        <taxon>Bacteria</taxon>
        <taxon>Pseudomonadati</taxon>
        <taxon>Thermodesulfobacteriota</taxon>
        <taxon>Desulfuromonadia</taxon>
        <taxon>Desulfuromonadales</taxon>
        <taxon>Desulfuromonadaceae</taxon>
        <taxon>Desulfuromonas</taxon>
    </lineage>
</organism>
<reference evidence="8" key="2">
    <citation type="submission" date="2006-05" db="EMBL/GenBank/DDBJ databases">
        <title>Sequencing of the draft genome and assembly of Desulfuromonas acetoxidans DSM 684.</title>
        <authorList>
            <consortium name="US DOE Joint Genome Institute (JGI-PGF)"/>
            <person name="Copeland A."/>
            <person name="Lucas S."/>
            <person name="Lapidus A."/>
            <person name="Barry K."/>
            <person name="Detter J.C."/>
            <person name="Glavina del Rio T."/>
            <person name="Hammon N."/>
            <person name="Israni S."/>
            <person name="Dalin E."/>
            <person name="Tice H."/>
            <person name="Bruce D."/>
            <person name="Pitluck S."/>
            <person name="Richardson P."/>
        </authorList>
    </citation>
    <scope>NUCLEOTIDE SEQUENCE [LARGE SCALE GENOMIC DNA]</scope>
    <source>
        <strain evidence="8">DSM 684</strain>
    </source>
</reference>
<dbReference type="OrthoDB" id="9812109at2"/>
<name>Q1JVW3_DESA6</name>
<accession>Q1JVW3</accession>
<dbReference type="Pfam" id="PF01346">
    <property type="entry name" value="FKBP_N"/>
    <property type="match status" value="1"/>
</dbReference>
<sequence length="244" mass="27099">MRLWIVMLVGVALVLGGCKTEQTESKEVSVETLQQRVSYSVGLDVARNFKENEFELDTDLILQGIKDAQNGAQPRMSEEQIASTMEEFQQHMMEQYQQRMARQSTENATKEADFLAENGKKEGVVTLDSGLQYKVVEAGSGASPTAENTVRVDYRGTLLDGTEFDSSYKRGEPAEFQVNRVIPGWTEALQLMKEGATWELYIPAKLAYGERGMGQVIAPNSMLIFEVKFHSIVDGEEAPAAATE</sequence>
<dbReference type="InterPro" id="IPR000774">
    <property type="entry name" value="PPIase_FKBP_N"/>
</dbReference>
<dbReference type="GO" id="GO:0003755">
    <property type="term" value="F:peptidyl-prolyl cis-trans isomerase activity"/>
    <property type="evidence" value="ECO:0007669"/>
    <property type="project" value="UniProtKB-UniRule"/>
</dbReference>
<evidence type="ECO:0000256" key="5">
    <source>
        <dbReference type="PROSITE-ProRule" id="PRU00277"/>
    </source>
</evidence>
<dbReference type="AlphaFoldDB" id="Q1JVW3"/>
<gene>
    <name evidence="8" type="ORF">Dace_0231</name>
</gene>
<dbReference type="Pfam" id="PF00254">
    <property type="entry name" value="FKBP_C"/>
    <property type="match status" value="1"/>
</dbReference>
<evidence type="ECO:0000256" key="2">
    <source>
        <dbReference type="ARBA" id="ARBA00006577"/>
    </source>
</evidence>